<evidence type="ECO:0000256" key="1">
    <source>
        <dbReference type="ARBA" id="ARBA00004141"/>
    </source>
</evidence>
<evidence type="ECO:0000313" key="9">
    <source>
        <dbReference type="Proteomes" id="UP000422989"/>
    </source>
</evidence>
<proteinExistence type="inferred from homology"/>
<feature type="transmembrane region" description="Helical" evidence="7">
    <location>
        <begin position="211"/>
        <end position="232"/>
    </location>
</feature>
<evidence type="ECO:0000256" key="2">
    <source>
        <dbReference type="ARBA" id="ARBA00022448"/>
    </source>
</evidence>
<keyword evidence="4 7" id="KW-1133">Transmembrane helix</keyword>
<dbReference type="Pfam" id="PF00230">
    <property type="entry name" value="MIP"/>
    <property type="match status" value="1"/>
</dbReference>
<dbReference type="AlphaFoldDB" id="A0A6I6DWP0"/>
<protein>
    <submittedName>
        <fullName evidence="8">Aquaporin Z</fullName>
    </submittedName>
</protein>
<evidence type="ECO:0000313" key="8">
    <source>
        <dbReference type="EMBL" id="QGU26334.1"/>
    </source>
</evidence>
<dbReference type="PROSITE" id="PS00221">
    <property type="entry name" value="MIP"/>
    <property type="match status" value="1"/>
</dbReference>
<keyword evidence="5 7" id="KW-0472">Membrane</keyword>
<evidence type="ECO:0000256" key="6">
    <source>
        <dbReference type="RuleBase" id="RU000477"/>
    </source>
</evidence>
<keyword evidence="3 6" id="KW-0812">Transmembrane</keyword>
<dbReference type="SUPFAM" id="SSF81338">
    <property type="entry name" value="Aquaporin-like"/>
    <property type="match status" value="1"/>
</dbReference>
<feature type="transmembrane region" description="Helical" evidence="7">
    <location>
        <begin position="144"/>
        <end position="166"/>
    </location>
</feature>
<organism evidence="8 9">
    <name type="scientific">Microbacterium oryzae</name>
    <dbReference type="NCBI Taxonomy" id="743009"/>
    <lineage>
        <taxon>Bacteria</taxon>
        <taxon>Bacillati</taxon>
        <taxon>Actinomycetota</taxon>
        <taxon>Actinomycetes</taxon>
        <taxon>Micrococcales</taxon>
        <taxon>Microbacteriaceae</taxon>
        <taxon>Microbacterium</taxon>
    </lineage>
</organism>
<accession>A0A6I6DWP0</accession>
<comment type="subcellular location">
    <subcellularLocation>
        <location evidence="1">Membrane</location>
        <topology evidence="1">Multi-pass membrane protein</topology>
    </subcellularLocation>
</comment>
<evidence type="ECO:0000256" key="5">
    <source>
        <dbReference type="ARBA" id="ARBA00023136"/>
    </source>
</evidence>
<dbReference type="EMBL" id="CP032550">
    <property type="protein sequence ID" value="QGU26334.1"/>
    <property type="molecule type" value="Genomic_DNA"/>
</dbReference>
<dbReference type="Gene3D" id="1.20.1080.10">
    <property type="entry name" value="Glycerol uptake facilitator protein"/>
    <property type="match status" value="1"/>
</dbReference>
<dbReference type="PRINTS" id="PR00783">
    <property type="entry name" value="MINTRINSICP"/>
</dbReference>
<dbReference type="Proteomes" id="UP000422989">
    <property type="component" value="Chromosome"/>
</dbReference>
<evidence type="ECO:0000256" key="3">
    <source>
        <dbReference type="ARBA" id="ARBA00022692"/>
    </source>
</evidence>
<feature type="transmembrane region" description="Helical" evidence="7">
    <location>
        <begin position="173"/>
        <end position="191"/>
    </location>
</feature>
<dbReference type="KEGG" id="moj:D7D94_00455"/>
<dbReference type="InterPro" id="IPR034294">
    <property type="entry name" value="Aquaporin_transptr"/>
</dbReference>
<feature type="transmembrane region" description="Helical" evidence="7">
    <location>
        <begin position="42"/>
        <end position="62"/>
    </location>
</feature>
<dbReference type="GO" id="GO:0016020">
    <property type="term" value="C:membrane"/>
    <property type="evidence" value="ECO:0007669"/>
    <property type="project" value="UniProtKB-SubCell"/>
</dbReference>
<dbReference type="InterPro" id="IPR023271">
    <property type="entry name" value="Aquaporin-like"/>
</dbReference>
<dbReference type="OrthoDB" id="9807293at2"/>
<evidence type="ECO:0000256" key="4">
    <source>
        <dbReference type="ARBA" id="ARBA00022989"/>
    </source>
</evidence>
<dbReference type="PANTHER" id="PTHR45724:SF13">
    <property type="entry name" value="AQUAPORIN NIP1-1-RELATED"/>
    <property type="match status" value="1"/>
</dbReference>
<keyword evidence="2 6" id="KW-0813">Transport</keyword>
<dbReference type="RefSeq" id="WP_156240723.1">
    <property type="nucleotide sequence ID" value="NZ_BAAAZL010000002.1"/>
</dbReference>
<dbReference type="GO" id="GO:0015267">
    <property type="term" value="F:channel activity"/>
    <property type="evidence" value="ECO:0007669"/>
    <property type="project" value="InterPro"/>
</dbReference>
<evidence type="ECO:0000256" key="7">
    <source>
        <dbReference type="SAM" id="Phobius"/>
    </source>
</evidence>
<comment type="similarity">
    <text evidence="6">Belongs to the MIP/aquaporin (TC 1.A.8) family.</text>
</comment>
<gene>
    <name evidence="8" type="ORF">D7D94_00455</name>
</gene>
<feature type="transmembrane region" description="Helical" evidence="7">
    <location>
        <begin position="98"/>
        <end position="124"/>
    </location>
</feature>
<keyword evidence="9" id="KW-1185">Reference proteome</keyword>
<dbReference type="InterPro" id="IPR000425">
    <property type="entry name" value="MIP"/>
</dbReference>
<reference evidence="8 9" key="1">
    <citation type="submission" date="2018-09" db="EMBL/GenBank/DDBJ databases">
        <title>Whole genome sequencing of Microbacterium oryzae strain MB-10T.</title>
        <authorList>
            <person name="Das S.K."/>
        </authorList>
    </citation>
    <scope>NUCLEOTIDE SEQUENCE [LARGE SCALE GENOMIC DNA]</scope>
    <source>
        <strain evidence="8 9">MB-10</strain>
    </source>
</reference>
<sequence>MSDSAAALAPRLVAEGVGTFFLVFLGIGTALFASHLADPAGAYAPGIVHLAVAAAFGLAYLASAAAFGRVSGAHLNPAVTLAVAAAGRLRWSDAGRYALVQTIGGLVATTLLVLVGLFGAVGWLETAQNGGFASAGWGARSAAGFDLPAAVIVELVLAALLALVFLGDGARHASAVGAALTAIHLVAAPVDGGLVNPATAIATAVYGGADALAQVWVFAVLPLVGALAAGLARRGAAAT</sequence>
<feature type="transmembrane region" description="Helical" evidence="7">
    <location>
        <begin position="12"/>
        <end position="36"/>
    </location>
</feature>
<name>A0A6I6DWP0_9MICO</name>
<dbReference type="PANTHER" id="PTHR45724">
    <property type="entry name" value="AQUAPORIN NIP2-1"/>
    <property type="match status" value="1"/>
</dbReference>
<dbReference type="InterPro" id="IPR022357">
    <property type="entry name" value="MIP_CS"/>
</dbReference>